<reference evidence="1 2" key="1">
    <citation type="submission" date="2022-10" db="EMBL/GenBank/DDBJ databases">
        <title>Comparative genomic analysis of Cohnella hashimotonis sp. nov., isolated from the International Space Station.</title>
        <authorList>
            <person name="Simpson A."/>
            <person name="Venkateswaran K."/>
        </authorList>
    </citation>
    <scope>NUCLEOTIDE SEQUENCE [LARGE SCALE GENOMIC DNA]</scope>
    <source>
        <strain evidence="1 2">DSM 18997</strain>
    </source>
</reference>
<evidence type="ECO:0000313" key="2">
    <source>
        <dbReference type="Proteomes" id="UP001153387"/>
    </source>
</evidence>
<evidence type="ECO:0000313" key="1">
    <source>
        <dbReference type="EMBL" id="MDG0790449.1"/>
    </source>
</evidence>
<dbReference type="EMBL" id="JAPDHZ010000002">
    <property type="protein sequence ID" value="MDG0790449.1"/>
    <property type="molecule type" value="Genomic_DNA"/>
</dbReference>
<keyword evidence="2" id="KW-1185">Reference proteome</keyword>
<proteinExistence type="predicted"/>
<dbReference type="RefSeq" id="WP_277564279.1">
    <property type="nucleotide sequence ID" value="NZ_JAPDHZ010000002.1"/>
</dbReference>
<dbReference type="AlphaFoldDB" id="A0A9X4KF49"/>
<sequence length="83" mass="9670">MGKSKYYVSVQARTINTQRGDAAYEFEIEAGEEELVQLQELFDSMDEFDQAGFWRSHQPFFGVQPRSGKRRLRLLPQRNLSPS</sequence>
<gene>
    <name evidence="1" type="ORF">OMP38_06010</name>
</gene>
<organism evidence="1 2">
    <name type="scientific">Cohnella ginsengisoli</name>
    <dbReference type="NCBI Taxonomy" id="425004"/>
    <lineage>
        <taxon>Bacteria</taxon>
        <taxon>Bacillati</taxon>
        <taxon>Bacillota</taxon>
        <taxon>Bacilli</taxon>
        <taxon>Bacillales</taxon>
        <taxon>Paenibacillaceae</taxon>
        <taxon>Cohnella</taxon>
    </lineage>
</organism>
<name>A0A9X4KF49_9BACL</name>
<protein>
    <submittedName>
        <fullName evidence="1">Uncharacterized protein</fullName>
    </submittedName>
</protein>
<accession>A0A9X4KF49</accession>
<comment type="caution">
    <text evidence="1">The sequence shown here is derived from an EMBL/GenBank/DDBJ whole genome shotgun (WGS) entry which is preliminary data.</text>
</comment>
<dbReference type="Proteomes" id="UP001153387">
    <property type="component" value="Unassembled WGS sequence"/>
</dbReference>